<proteinExistence type="predicted"/>
<keyword evidence="2" id="KW-1185">Reference proteome</keyword>
<gene>
    <name evidence="1" type="ORF">Lsha_0931</name>
</gene>
<evidence type="ECO:0000313" key="1">
    <source>
        <dbReference type="EMBL" id="KTD62757.1"/>
    </source>
</evidence>
<dbReference type="Proteomes" id="UP000054600">
    <property type="component" value="Unassembled WGS sequence"/>
</dbReference>
<reference evidence="1 2" key="1">
    <citation type="submission" date="2015-11" db="EMBL/GenBank/DDBJ databases">
        <title>Genomic analysis of 38 Legionella species identifies large and diverse effector repertoires.</title>
        <authorList>
            <person name="Burstein D."/>
            <person name="Amaro F."/>
            <person name="Zusman T."/>
            <person name="Lifshitz Z."/>
            <person name="Cohen O."/>
            <person name="Gilbert J.A."/>
            <person name="Pupko T."/>
            <person name="Shuman H.A."/>
            <person name="Segal G."/>
        </authorList>
    </citation>
    <scope>NUCLEOTIDE SEQUENCE [LARGE SCALE GENOMIC DNA]</scope>
    <source>
        <strain evidence="1 2">ATCC 49655</strain>
    </source>
</reference>
<dbReference type="RefSeq" id="WP_018578232.1">
    <property type="nucleotide sequence ID" value="NZ_KB892426.1"/>
</dbReference>
<dbReference type="EMBL" id="LNYW01000030">
    <property type="protein sequence ID" value="KTD62757.1"/>
    <property type="molecule type" value="Genomic_DNA"/>
</dbReference>
<evidence type="ECO:0000313" key="2">
    <source>
        <dbReference type="Proteomes" id="UP000054600"/>
    </source>
</evidence>
<protein>
    <submittedName>
        <fullName evidence="1">Uncharacterized protein</fullName>
    </submittedName>
</protein>
<dbReference type="STRING" id="1122169.Lsha_0931"/>
<organism evidence="1 2">
    <name type="scientific">Legionella shakespearei DSM 23087</name>
    <dbReference type="NCBI Taxonomy" id="1122169"/>
    <lineage>
        <taxon>Bacteria</taxon>
        <taxon>Pseudomonadati</taxon>
        <taxon>Pseudomonadota</taxon>
        <taxon>Gammaproteobacteria</taxon>
        <taxon>Legionellales</taxon>
        <taxon>Legionellaceae</taxon>
        <taxon>Legionella</taxon>
    </lineage>
</organism>
<sequence>MPKGDKTEKLADDTAKTAAVLTGVGIAGAIIGYFFGDTRGGVAVAAVAAGATIYKLNEMGEQNRPVENAANRFFTPSGANNADNTFKNIVSGGGAVFDGVASQLTPKK</sequence>
<name>A0A0W0Z0U1_9GAMM</name>
<accession>A0A0W0Z0U1</accession>
<comment type="caution">
    <text evidence="1">The sequence shown here is derived from an EMBL/GenBank/DDBJ whole genome shotgun (WGS) entry which is preliminary data.</text>
</comment>
<dbReference type="AlphaFoldDB" id="A0A0W0Z0U1"/>
<dbReference type="PATRIC" id="fig|1122169.6.peg.1075"/>